<organism evidence="1 2">
    <name type="scientific">Nitrosomonas marina</name>
    <dbReference type="NCBI Taxonomy" id="917"/>
    <lineage>
        <taxon>Bacteria</taxon>
        <taxon>Pseudomonadati</taxon>
        <taxon>Pseudomonadota</taxon>
        <taxon>Betaproteobacteria</taxon>
        <taxon>Nitrosomonadales</taxon>
        <taxon>Nitrosomonadaceae</taxon>
        <taxon>Nitrosomonas</taxon>
    </lineage>
</organism>
<proteinExistence type="predicted"/>
<reference evidence="1 2" key="1">
    <citation type="submission" date="2016-10" db="EMBL/GenBank/DDBJ databases">
        <authorList>
            <person name="de Groot N.N."/>
        </authorList>
    </citation>
    <scope>NUCLEOTIDE SEQUENCE [LARGE SCALE GENOMIC DNA]</scope>
    <source>
        <strain evidence="1 2">Nm22</strain>
    </source>
</reference>
<dbReference type="Proteomes" id="UP000199459">
    <property type="component" value="Unassembled WGS sequence"/>
</dbReference>
<dbReference type="AlphaFoldDB" id="A0A1H8BPR2"/>
<dbReference type="EMBL" id="FOCP01000003">
    <property type="protein sequence ID" value="SEM84783.1"/>
    <property type="molecule type" value="Genomic_DNA"/>
</dbReference>
<sequence>MTKFFQFIRKVAGLYNLEKLLMCGAQFARTHNTAGIDADTQAALRMKSKIFRVNCPIFVLNNDLDIAPHSISENAALERTPFTSFTALPLQGVS</sequence>
<dbReference type="OrthoDB" id="9867795at2"/>
<evidence type="ECO:0000313" key="2">
    <source>
        <dbReference type="Proteomes" id="UP000199459"/>
    </source>
</evidence>
<accession>A0A1H8BPR2</accession>
<name>A0A1H8BPR2_9PROT</name>
<evidence type="ECO:0000313" key="1">
    <source>
        <dbReference type="EMBL" id="SEM84783.1"/>
    </source>
</evidence>
<protein>
    <submittedName>
        <fullName evidence="1">Uncharacterized protein</fullName>
    </submittedName>
</protein>
<gene>
    <name evidence="1" type="ORF">SAMN05216325_10341</name>
</gene>